<dbReference type="PANTHER" id="PTHR31210">
    <property type="entry name" value="OS06G0731900 PROTEIN"/>
    <property type="match status" value="1"/>
</dbReference>
<reference evidence="1" key="2">
    <citation type="submission" date="2023-02" db="EMBL/GenBank/DDBJ databases">
        <authorList>
            <person name="Swenson N.G."/>
            <person name="Wegrzyn J.L."/>
            <person name="Mcevoy S.L."/>
        </authorList>
    </citation>
    <scope>NUCLEOTIDE SEQUENCE</scope>
    <source>
        <strain evidence="1">91603</strain>
        <tissue evidence="1">Leaf</tissue>
    </source>
</reference>
<dbReference type="EMBL" id="JAJSOW010000107">
    <property type="protein sequence ID" value="KAI9156345.1"/>
    <property type="molecule type" value="Genomic_DNA"/>
</dbReference>
<organism evidence="1 2">
    <name type="scientific">Acer negundo</name>
    <name type="common">Box elder</name>
    <dbReference type="NCBI Taxonomy" id="4023"/>
    <lineage>
        <taxon>Eukaryota</taxon>
        <taxon>Viridiplantae</taxon>
        <taxon>Streptophyta</taxon>
        <taxon>Embryophyta</taxon>
        <taxon>Tracheophyta</taxon>
        <taxon>Spermatophyta</taxon>
        <taxon>Magnoliopsida</taxon>
        <taxon>eudicotyledons</taxon>
        <taxon>Gunneridae</taxon>
        <taxon>Pentapetalae</taxon>
        <taxon>rosids</taxon>
        <taxon>malvids</taxon>
        <taxon>Sapindales</taxon>
        <taxon>Sapindaceae</taxon>
        <taxon>Hippocastanoideae</taxon>
        <taxon>Acereae</taxon>
        <taxon>Acer</taxon>
    </lineage>
</organism>
<dbReference type="PANTHER" id="PTHR31210:SF11">
    <property type="entry name" value="KETOGLUTARATE REDUCTASE TRANS-SPLICING-LIKE PROTEIN, PUTATIVE (DUF707)-RELATED"/>
    <property type="match status" value="1"/>
</dbReference>
<dbReference type="SUPFAM" id="SSF49452">
    <property type="entry name" value="Starch-binding domain-like"/>
    <property type="match status" value="1"/>
</dbReference>
<proteinExistence type="predicted"/>
<dbReference type="InterPro" id="IPR007877">
    <property type="entry name" value="DUF707"/>
</dbReference>
<gene>
    <name evidence="1" type="ORF">LWI28_004634</name>
</gene>
<name>A0AAD5NF78_ACENE</name>
<dbReference type="Pfam" id="PF05212">
    <property type="entry name" value="DUF707"/>
    <property type="match status" value="1"/>
</dbReference>
<dbReference type="Proteomes" id="UP001064489">
    <property type="component" value="Chromosome 12"/>
</dbReference>
<dbReference type="GO" id="GO:0030246">
    <property type="term" value="F:carbohydrate binding"/>
    <property type="evidence" value="ECO:0007669"/>
    <property type="project" value="InterPro"/>
</dbReference>
<evidence type="ECO:0000313" key="1">
    <source>
        <dbReference type="EMBL" id="KAI9156345.1"/>
    </source>
</evidence>
<dbReference type="AlphaFoldDB" id="A0AAD5NF78"/>
<evidence type="ECO:0000313" key="2">
    <source>
        <dbReference type="Proteomes" id="UP001064489"/>
    </source>
</evidence>
<keyword evidence="2" id="KW-1185">Reference proteome</keyword>
<dbReference type="InterPro" id="IPR013784">
    <property type="entry name" value="Carb-bd-like_fold"/>
</dbReference>
<reference evidence="1" key="1">
    <citation type="journal article" date="2022" name="Plant J.">
        <title>Strategies of tolerance reflected in two North American maple genomes.</title>
        <authorList>
            <person name="McEvoy S.L."/>
            <person name="Sezen U.U."/>
            <person name="Trouern-Trend A."/>
            <person name="McMahon S.M."/>
            <person name="Schaberg P.G."/>
            <person name="Yang J."/>
            <person name="Wegrzyn J.L."/>
            <person name="Swenson N.G."/>
        </authorList>
    </citation>
    <scope>NUCLEOTIDE SEQUENCE</scope>
    <source>
        <strain evidence="1">91603</strain>
    </source>
</reference>
<accession>A0AAD5NF78</accession>
<protein>
    <submittedName>
        <fullName evidence="1">Uncharacterized protein</fullName>
    </submittedName>
</protein>
<comment type="caution">
    <text evidence="1">The sequence shown here is derived from an EMBL/GenBank/DDBJ whole genome shotgun (WGS) entry which is preliminary data.</text>
</comment>
<sequence>MCKILCQNDPKPSKSLLAISVGIKHKEIVDRIVRKFPQKGFAVMLFHYDGIVDEWKDLSWADRAIHLSAANQTKWWFAKCFLHPDIVAEYNYIFLWDEDIRVEHFNPRRYLSIVKEEGLEISQPALDPAKSEIHHQITARSGKKRVHRRMYKFKGSGRCDDHSTAPPCIGWVEMMAPVFSRAAWRCA</sequence>